<evidence type="ECO:0000259" key="2">
    <source>
        <dbReference type="PROSITE" id="PS50011"/>
    </source>
</evidence>
<evidence type="ECO:0000313" key="5">
    <source>
        <dbReference type="Proteomes" id="UP000481109"/>
    </source>
</evidence>
<dbReference type="SMART" id="SM00220">
    <property type="entry name" value="S_TKc"/>
    <property type="match status" value="1"/>
</dbReference>
<dbReference type="InterPro" id="IPR011600">
    <property type="entry name" value="Pept_C14_caspase"/>
</dbReference>
<feature type="compositionally biased region" description="Pro residues" evidence="1">
    <location>
        <begin position="474"/>
        <end position="487"/>
    </location>
</feature>
<dbReference type="PROSITE" id="PS51746">
    <property type="entry name" value="PPM_2"/>
    <property type="match status" value="1"/>
</dbReference>
<evidence type="ECO:0000313" key="4">
    <source>
        <dbReference type="EMBL" id="NGO74321.1"/>
    </source>
</evidence>
<evidence type="ECO:0000259" key="3">
    <source>
        <dbReference type="PROSITE" id="PS51746"/>
    </source>
</evidence>
<name>A0A6G4XCE7_9ACTN</name>
<dbReference type="CDD" id="cd00143">
    <property type="entry name" value="PP2Cc"/>
    <property type="match status" value="1"/>
</dbReference>
<dbReference type="InterPro" id="IPR011009">
    <property type="entry name" value="Kinase-like_dom_sf"/>
</dbReference>
<dbReference type="SUPFAM" id="SSF56112">
    <property type="entry name" value="Protein kinase-like (PK-like)"/>
    <property type="match status" value="1"/>
</dbReference>
<dbReference type="Gene3D" id="3.30.200.20">
    <property type="entry name" value="Phosphorylase Kinase, domain 1"/>
    <property type="match status" value="1"/>
</dbReference>
<evidence type="ECO:0008006" key="6">
    <source>
        <dbReference type="Google" id="ProtNLM"/>
    </source>
</evidence>
<feature type="domain" description="PPM-type phosphatase" evidence="3">
    <location>
        <begin position="515"/>
        <end position="745"/>
    </location>
</feature>
<dbReference type="SMART" id="SM00332">
    <property type="entry name" value="PP2Cc"/>
    <property type="match status" value="1"/>
</dbReference>
<dbReference type="Proteomes" id="UP000481109">
    <property type="component" value="Unassembled WGS sequence"/>
</dbReference>
<proteinExistence type="predicted"/>
<dbReference type="InterPro" id="IPR000719">
    <property type="entry name" value="Prot_kinase_dom"/>
</dbReference>
<dbReference type="InterPro" id="IPR036457">
    <property type="entry name" value="PPM-type-like_dom_sf"/>
</dbReference>
<keyword evidence="5" id="KW-1185">Reference proteome</keyword>
<comment type="caution">
    <text evidence="4">The sequence shown here is derived from an EMBL/GenBank/DDBJ whole genome shotgun (WGS) entry which is preliminary data.</text>
</comment>
<protein>
    <recommendedName>
        <fullName evidence="6">Protein kinase</fullName>
    </recommendedName>
</protein>
<dbReference type="EMBL" id="JAAKZW010000002">
    <property type="protein sequence ID" value="NGO74321.1"/>
    <property type="molecule type" value="Genomic_DNA"/>
</dbReference>
<dbReference type="InterPro" id="IPR001932">
    <property type="entry name" value="PPM-type_phosphatase-like_dom"/>
</dbReference>
<gene>
    <name evidence="4" type="ORF">G6045_01270</name>
</gene>
<accession>A0A6G4XCE7</accession>
<organism evidence="4 5">
    <name type="scientific">Streptomyces mesophilus</name>
    <dbReference type="NCBI Taxonomy" id="1775132"/>
    <lineage>
        <taxon>Bacteria</taxon>
        <taxon>Bacillati</taxon>
        <taxon>Actinomycetota</taxon>
        <taxon>Actinomycetes</taxon>
        <taxon>Kitasatosporales</taxon>
        <taxon>Streptomycetaceae</taxon>
        <taxon>Streptomyces</taxon>
    </lineage>
</organism>
<feature type="domain" description="Protein kinase" evidence="2">
    <location>
        <begin position="226"/>
        <end position="466"/>
    </location>
</feature>
<dbReference type="PROSITE" id="PS50011">
    <property type="entry name" value="PROTEIN_KINASE_DOM"/>
    <property type="match status" value="1"/>
</dbReference>
<dbReference type="Gene3D" id="3.60.40.10">
    <property type="entry name" value="PPM-type phosphatase domain"/>
    <property type="match status" value="1"/>
</dbReference>
<dbReference type="SMART" id="SM00331">
    <property type="entry name" value="PP2C_SIG"/>
    <property type="match status" value="1"/>
</dbReference>
<dbReference type="GO" id="GO:0004672">
    <property type="term" value="F:protein kinase activity"/>
    <property type="evidence" value="ECO:0007669"/>
    <property type="project" value="InterPro"/>
</dbReference>
<dbReference type="AlphaFoldDB" id="A0A6G4XCE7"/>
<dbReference type="SUPFAM" id="SSF81606">
    <property type="entry name" value="PP2C-like"/>
    <property type="match status" value="1"/>
</dbReference>
<dbReference type="InterPro" id="IPR029030">
    <property type="entry name" value="Caspase-like_dom_sf"/>
</dbReference>
<dbReference type="Gene3D" id="3.40.50.1460">
    <property type="match status" value="1"/>
</dbReference>
<feature type="region of interest" description="Disordered" evidence="1">
    <location>
        <begin position="471"/>
        <end position="505"/>
    </location>
</feature>
<sequence length="786" mass="84006">MTDLAGQFRDPSVWGLSADRCHVVLEPGDSATAIGPLRSAVDSASDTLLVYYAGHGLIDPDKGDLWLGLPGSLSGEPDTAMPYDWVRRQFLRSRAERRIMIIDCCYSGRALGTMGEAQTAVANGAMVEGTYVLASAGESSQALALPGEQHTVFTGELINLLAQGVPDGPELLELDNVYRLLSEGLRARSRPEPQKRVRNSAGQLHLFRNRAYAVRKPGAGLVGRRYELGKRLLRDAATDTYHARDTTLGRPVTLKVMRPQAAGDSRLAEGFVDGAKSRALLHHPLTTMLLDMGHVNRGGVRCPYLVTEAVVGSTLTDRIREGLPHPDETIGIVRDVLSLLEYAHGVGVFGWNLNPDSVVLTPGHHVKLVDLAEDPGRWANRQPIATPPEAGDDDLRAAATLFYTLLTGRSPWPVPDPRGTGWPTRPSVHQPQLSDELDTVALLALFPQHPSGYGGAKQLSQAVAGLRGRAIRYPAPPSEPPSDPPGAPSRAHLPQSVPQSDPKAVHEERIPRALNFAAGSHRGSIRDSNKDSGYAGPRLLAIADGIDHIPGGEVASAEVISTIVTLDDDVPGSDMLTSLATAVQRANGRLRELSAADPQLAGMASTLTALSWTGQRMGLVHLGSSRVYFLRDGVLTQITQDHTWVQRLVDEAGLTGEQATVHAEGSRQDRVLDGGAVDPDLSIHQVLSEDRYLLCSHGLSGVISHETMEETLAAYQGPQETVQNLIRLALRAGGAENVTCIIADVLDIADINDIGGRISDTPIVVGAVAAAQMPLPEPGSAPPNRP</sequence>
<dbReference type="Gene3D" id="1.10.510.10">
    <property type="entry name" value="Transferase(Phosphotransferase) domain 1"/>
    <property type="match status" value="1"/>
</dbReference>
<dbReference type="Pfam" id="PF00656">
    <property type="entry name" value="Peptidase_C14"/>
    <property type="match status" value="1"/>
</dbReference>
<dbReference type="GO" id="GO:0006508">
    <property type="term" value="P:proteolysis"/>
    <property type="evidence" value="ECO:0007669"/>
    <property type="project" value="InterPro"/>
</dbReference>
<dbReference type="GO" id="GO:0005524">
    <property type="term" value="F:ATP binding"/>
    <property type="evidence" value="ECO:0007669"/>
    <property type="project" value="InterPro"/>
</dbReference>
<dbReference type="GO" id="GO:0004197">
    <property type="term" value="F:cysteine-type endopeptidase activity"/>
    <property type="evidence" value="ECO:0007669"/>
    <property type="project" value="InterPro"/>
</dbReference>
<dbReference type="SUPFAM" id="SSF52129">
    <property type="entry name" value="Caspase-like"/>
    <property type="match status" value="1"/>
</dbReference>
<evidence type="ECO:0000256" key="1">
    <source>
        <dbReference type="SAM" id="MobiDB-lite"/>
    </source>
</evidence>
<feature type="region of interest" description="Disordered" evidence="1">
    <location>
        <begin position="412"/>
        <end position="432"/>
    </location>
</feature>
<dbReference type="NCBIfam" id="NF047832">
    <property type="entry name" value="caspase_w_EACC1"/>
    <property type="match status" value="1"/>
</dbReference>
<reference evidence="4 5" key="1">
    <citation type="submission" date="2020-02" db="EMBL/GenBank/DDBJ databases">
        <title>Whole-genome analyses of novel actinobacteria.</title>
        <authorList>
            <person name="Sahin N."/>
            <person name="Tokatli A."/>
        </authorList>
    </citation>
    <scope>NUCLEOTIDE SEQUENCE [LARGE SCALE GENOMIC DNA]</scope>
    <source>
        <strain evidence="4 5">YC504</strain>
    </source>
</reference>